<evidence type="ECO:0000313" key="1">
    <source>
        <dbReference type="EMBL" id="BBA36080.1"/>
    </source>
</evidence>
<gene>
    <name evidence="1" type="ORF">sS8_4150</name>
</gene>
<sequence>MIRGRKRTAAARTCQLLFSCTYTEPRGVHFGFRLAVGREPNARLSVNVWGRRGFVFSLSIGMLGPVRAEPVRSIPYTSRNNGV</sequence>
<organism evidence="1 2">
    <name type="scientific">Methylocaldum marinum</name>
    <dbReference type="NCBI Taxonomy" id="1432792"/>
    <lineage>
        <taxon>Bacteria</taxon>
        <taxon>Pseudomonadati</taxon>
        <taxon>Pseudomonadota</taxon>
        <taxon>Gammaproteobacteria</taxon>
        <taxon>Methylococcales</taxon>
        <taxon>Methylococcaceae</taxon>
        <taxon>Methylocaldum</taxon>
    </lineage>
</organism>
<dbReference type="Proteomes" id="UP000266313">
    <property type="component" value="Chromosome"/>
</dbReference>
<protein>
    <submittedName>
        <fullName evidence="1">Uncharacterized protein</fullName>
    </submittedName>
</protein>
<evidence type="ECO:0000313" key="2">
    <source>
        <dbReference type="Proteomes" id="UP000266313"/>
    </source>
</evidence>
<dbReference type="EMBL" id="AP017928">
    <property type="protein sequence ID" value="BBA36080.1"/>
    <property type="molecule type" value="Genomic_DNA"/>
</dbReference>
<proteinExistence type="predicted"/>
<keyword evidence="2" id="KW-1185">Reference proteome</keyword>
<reference evidence="1 2" key="1">
    <citation type="submission" date="2016-12" db="EMBL/GenBank/DDBJ databases">
        <title>Genome sequencing of Methylocaldum marinum.</title>
        <authorList>
            <person name="Takeuchi M."/>
            <person name="Kamagata Y."/>
            <person name="Hiraoka S."/>
            <person name="Oshima K."/>
            <person name="Hattori M."/>
            <person name="Iwasaki W."/>
        </authorList>
    </citation>
    <scope>NUCLEOTIDE SEQUENCE [LARGE SCALE GENOMIC DNA]</scope>
    <source>
        <strain evidence="1 2">S8</strain>
    </source>
</reference>
<name>A0A250KWP8_9GAMM</name>
<accession>A0A250KWP8</accession>
<dbReference type="KEGG" id="mmai:sS8_4150"/>
<dbReference type="AlphaFoldDB" id="A0A250KWP8"/>